<dbReference type="Gramene" id="ORUFI02G29700.4">
    <property type="protein sequence ID" value="ORUFI02G29700.4"/>
    <property type="gene ID" value="ORUFI02G29700"/>
</dbReference>
<evidence type="ECO:0000256" key="1">
    <source>
        <dbReference type="SAM" id="MobiDB-lite"/>
    </source>
</evidence>
<accession>A0A0E0NJC0</accession>
<feature type="region of interest" description="Disordered" evidence="1">
    <location>
        <begin position="1"/>
        <end position="66"/>
    </location>
</feature>
<organism evidence="2 3">
    <name type="scientific">Oryza rufipogon</name>
    <name type="common">Brownbeard rice</name>
    <name type="synonym">Asian wild rice</name>
    <dbReference type="NCBI Taxonomy" id="4529"/>
    <lineage>
        <taxon>Eukaryota</taxon>
        <taxon>Viridiplantae</taxon>
        <taxon>Streptophyta</taxon>
        <taxon>Embryophyta</taxon>
        <taxon>Tracheophyta</taxon>
        <taxon>Spermatophyta</taxon>
        <taxon>Magnoliopsida</taxon>
        <taxon>Liliopsida</taxon>
        <taxon>Poales</taxon>
        <taxon>Poaceae</taxon>
        <taxon>BOP clade</taxon>
        <taxon>Oryzoideae</taxon>
        <taxon>Oryzeae</taxon>
        <taxon>Oryzinae</taxon>
        <taxon>Oryza</taxon>
    </lineage>
</organism>
<evidence type="ECO:0000313" key="2">
    <source>
        <dbReference type="EnsemblPlants" id="ORUFI02G29700.4"/>
    </source>
</evidence>
<dbReference type="Proteomes" id="UP000008022">
    <property type="component" value="Unassembled WGS sequence"/>
</dbReference>
<reference evidence="2" key="2">
    <citation type="submission" date="2015-06" db="UniProtKB">
        <authorList>
            <consortium name="EnsemblPlants"/>
        </authorList>
    </citation>
    <scope>IDENTIFICATION</scope>
</reference>
<dbReference type="HOGENOM" id="CLU_2363412_0_0_1"/>
<feature type="compositionally biased region" description="Low complexity" evidence="1">
    <location>
        <begin position="34"/>
        <end position="43"/>
    </location>
</feature>
<proteinExistence type="predicted"/>
<reference evidence="3" key="1">
    <citation type="submission" date="2013-06" db="EMBL/GenBank/DDBJ databases">
        <authorList>
            <person name="Zhao Q."/>
        </authorList>
    </citation>
    <scope>NUCLEOTIDE SEQUENCE</scope>
    <source>
        <strain evidence="3">cv. W1943</strain>
    </source>
</reference>
<dbReference type="AlphaFoldDB" id="A0A0E0NJC0"/>
<keyword evidence="3" id="KW-1185">Reference proteome</keyword>
<dbReference type="EnsemblPlants" id="ORUFI02G29700.4">
    <property type="protein sequence ID" value="ORUFI02G29700.4"/>
    <property type="gene ID" value="ORUFI02G29700"/>
</dbReference>
<evidence type="ECO:0000313" key="3">
    <source>
        <dbReference type="Proteomes" id="UP000008022"/>
    </source>
</evidence>
<sequence>MRSAAAVRWCGHATVGNDEASSRNGEEEEETEAEGGAQASAPIRSRRRSGPSGKANASTLHTNPRVIEISPKRRQFLIQFKRVERRCAPFFRATSA</sequence>
<protein>
    <submittedName>
        <fullName evidence="2">Uncharacterized protein</fullName>
    </submittedName>
</protein>
<name>A0A0E0NJC0_ORYRU</name>